<feature type="transmembrane region" description="Helical" evidence="1">
    <location>
        <begin position="131"/>
        <end position="153"/>
    </location>
</feature>
<reference evidence="2 3" key="2">
    <citation type="submission" date="2018-11" db="EMBL/GenBank/DDBJ databases">
        <authorList>
            <consortium name="Pathogen Informatics"/>
        </authorList>
    </citation>
    <scope>NUCLEOTIDE SEQUENCE [LARGE SCALE GENOMIC DNA]</scope>
</reference>
<gene>
    <name evidence="2" type="ORF">SBAD_LOCUS7727</name>
</gene>
<dbReference type="AlphaFoldDB" id="A0A183IVT0"/>
<dbReference type="Proteomes" id="UP000270296">
    <property type="component" value="Unassembled WGS sequence"/>
</dbReference>
<evidence type="ECO:0000256" key="1">
    <source>
        <dbReference type="SAM" id="Phobius"/>
    </source>
</evidence>
<reference evidence="4" key="1">
    <citation type="submission" date="2016-06" db="UniProtKB">
        <authorList>
            <consortium name="WormBaseParasite"/>
        </authorList>
    </citation>
    <scope>IDENTIFICATION</scope>
</reference>
<dbReference type="OrthoDB" id="5802886at2759"/>
<keyword evidence="3" id="KW-1185">Reference proteome</keyword>
<sequence>MRNYSFCIVRFKKFVGVLIYVLLRLFTFSYPGRVVRRCGRNHTVSLAIYCRKSTQTWHHVCSCRKPYCNTFSFLRKEIRIRSLANEHFHHNAEEVGTVPNFDDDIHAEVGKNNIEKNETAHNVSGKNILHFYFIVAFVIMPFMLGCLIMWGAVSKRYGCFY</sequence>
<keyword evidence="1" id="KW-1133">Transmembrane helix</keyword>
<feature type="transmembrane region" description="Helical" evidence="1">
    <location>
        <begin position="14"/>
        <end position="32"/>
    </location>
</feature>
<organism evidence="4">
    <name type="scientific">Soboliphyme baturini</name>
    <dbReference type="NCBI Taxonomy" id="241478"/>
    <lineage>
        <taxon>Eukaryota</taxon>
        <taxon>Metazoa</taxon>
        <taxon>Ecdysozoa</taxon>
        <taxon>Nematoda</taxon>
        <taxon>Enoplea</taxon>
        <taxon>Dorylaimia</taxon>
        <taxon>Dioctophymatida</taxon>
        <taxon>Dioctophymatoidea</taxon>
        <taxon>Soboliphymatidae</taxon>
        <taxon>Soboliphyme</taxon>
    </lineage>
</organism>
<keyword evidence="1" id="KW-0472">Membrane</keyword>
<dbReference type="WBParaSite" id="SBAD_0000801801-mRNA-1">
    <property type="protein sequence ID" value="SBAD_0000801801-mRNA-1"/>
    <property type="gene ID" value="SBAD_0000801801"/>
</dbReference>
<accession>A0A183IVT0</accession>
<proteinExistence type="predicted"/>
<keyword evidence="1" id="KW-0812">Transmembrane</keyword>
<name>A0A183IVT0_9BILA</name>
<protein>
    <submittedName>
        <fullName evidence="4">FLYWCH-type domain-containing protein</fullName>
    </submittedName>
</protein>
<evidence type="ECO:0000313" key="2">
    <source>
        <dbReference type="EMBL" id="VDP14062.1"/>
    </source>
</evidence>
<dbReference type="EMBL" id="UZAM01010883">
    <property type="protein sequence ID" value="VDP14062.1"/>
    <property type="molecule type" value="Genomic_DNA"/>
</dbReference>
<evidence type="ECO:0000313" key="4">
    <source>
        <dbReference type="WBParaSite" id="SBAD_0000801801-mRNA-1"/>
    </source>
</evidence>
<evidence type="ECO:0000313" key="3">
    <source>
        <dbReference type="Proteomes" id="UP000270296"/>
    </source>
</evidence>